<organism evidence="2 3">
    <name type="scientific">Elysia marginata</name>
    <dbReference type="NCBI Taxonomy" id="1093978"/>
    <lineage>
        <taxon>Eukaryota</taxon>
        <taxon>Metazoa</taxon>
        <taxon>Spiralia</taxon>
        <taxon>Lophotrochozoa</taxon>
        <taxon>Mollusca</taxon>
        <taxon>Gastropoda</taxon>
        <taxon>Heterobranchia</taxon>
        <taxon>Euthyneura</taxon>
        <taxon>Panpulmonata</taxon>
        <taxon>Sacoglossa</taxon>
        <taxon>Placobranchoidea</taxon>
        <taxon>Plakobranchidae</taxon>
        <taxon>Elysia</taxon>
    </lineage>
</organism>
<name>A0AAV4J288_9GAST</name>
<evidence type="ECO:0000313" key="3">
    <source>
        <dbReference type="Proteomes" id="UP000762676"/>
    </source>
</evidence>
<protein>
    <recommendedName>
        <fullName evidence="4">Reverse transcriptase domain-containing protein</fullName>
    </recommendedName>
</protein>
<evidence type="ECO:0008006" key="4">
    <source>
        <dbReference type="Google" id="ProtNLM"/>
    </source>
</evidence>
<evidence type="ECO:0000313" key="2">
    <source>
        <dbReference type="EMBL" id="GFS15087.1"/>
    </source>
</evidence>
<reference evidence="2 3" key="1">
    <citation type="journal article" date="2021" name="Elife">
        <title>Chloroplast acquisition without the gene transfer in kleptoplastic sea slugs, Plakobranchus ocellatus.</title>
        <authorList>
            <person name="Maeda T."/>
            <person name="Takahashi S."/>
            <person name="Yoshida T."/>
            <person name="Shimamura S."/>
            <person name="Takaki Y."/>
            <person name="Nagai Y."/>
            <person name="Toyoda A."/>
            <person name="Suzuki Y."/>
            <person name="Arimoto A."/>
            <person name="Ishii H."/>
            <person name="Satoh N."/>
            <person name="Nishiyama T."/>
            <person name="Hasebe M."/>
            <person name="Maruyama T."/>
            <person name="Minagawa J."/>
            <person name="Obokata J."/>
            <person name="Shigenobu S."/>
        </authorList>
    </citation>
    <scope>NUCLEOTIDE SEQUENCE [LARGE SCALE GENOMIC DNA]</scope>
</reference>
<accession>A0AAV4J288</accession>
<keyword evidence="3" id="KW-1185">Reference proteome</keyword>
<dbReference type="EMBL" id="BMAT01013544">
    <property type="protein sequence ID" value="GFS15087.1"/>
    <property type="molecule type" value="Genomic_DNA"/>
</dbReference>
<proteinExistence type="predicted"/>
<dbReference type="AlphaFoldDB" id="A0AAV4J288"/>
<feature type="region of interest" description="Disordered" evidence="1">
    <location>
        <begin position="1"/>
        <end position="22"/>
    </location>
</feature>
<sequence length="274" mass="30905">MVSQFHDGMQVQALDDGEPSDPFSCFQRSETRLRPRTDSLQHDFSAMLTDAFNADTPGIDIRNRTDGKLYSPRRLQAKTKVHTDRLRDFLFADDCALNDDNEADMQHSMNFFSTACNNFGITISIKKTEVMYQPAPGARSHGSQKKRFKDTLKASMKDLNIDPTLWEAPAQNRPVWRVAVTKGAKTYKHQRLQAAKTKRPARKARANCNPTLHSTAAPWTCPHCNRDFWALIGLTSHPEPTDDPTSPMTIDEDGHLLQRWTDTRIKAAAAAPSH</sequence>
<evidence type="ECO:0000256" key="1">
    <source>
        <dbReference type="SAM" id="MobiDB-lite"/>
    </source>
</evidence>
<dbReference type="Proteomes" id="UP000762676">
    <property type="component" value="Unassembled WGS sequence"/>
</dbReference>
<comment type="caution">
    <text evidence="2">The sequence shown here is derived from an EMBL/GenBank/DDBJ whole genome shotgun (WGS) entry which is preliminary data.</text>
</comment>
<gene>
    <name evidence="2" type="ORF">ElyMa_006762800</name>
</gene>